<keyword evidence="4" id="KW-1185">Reference proteome</keyword>
<accession>A0AAU0UNS2</accession>
<dbReference type="SUPFAM" id="SSF55383">
    <property type="entry name" value="Copper amine oxidase, domain N"/>
    <property type="match status" value="2"/>
</dbReference>
<feature type="coiled-coil region" evidence="1">
    <location>
        <begin position="52"/>
        <end position="79"/>
    </location>
</feature>
<feature type="domain" description="Copper amine oxidase-like N-terminal" evidence="2">
    <location>
        <begin position="103"/>
        <end position="202"/>
    </location>
</feature>
<proteinExistence type="predicted"/>
<dbReference type="InterPro" id="IPR012854">
    <property type="entry name" value="Cu_amine_oxidase-like_N"/>
</dbReference>
<dbReference type="Proteomes" id="UP001329915">
    <property type="component" value="Chromosome"/>
</dbReference>
<keyword evidence="1" id="KW-0175">Coiled coil</keyword>
<dbReference type="EMBL" id="CP121694">
    <property type="protein sequence ID" value="WRO20848.1"/>
    <property type="molecule type" value="Genomic_DNA"/>
</dbReference>
<dbReference type="AlphaFoldDB" id="A0AAU0UNS2"/>
<reference evidence="3 4" key="1">
    <citation type="submission" date="2023-04" db="EMBL/GenBank/DDBJ databases">
        <authorList>
            <person name="Hsu D."/>
        </authorList>
    </citation>
    <scope>NUCLEOTIDE SEQUENCE [LARGE SCALE GENOMIC DNA]</scope>
    <source>
        <strain evidence="3 4">MK1</strain>
    </source>
</reference>
<dbReference type="Pfam" id="PF07833">
    <property type="entry name" value="Cu_amine_oxidN1"/>
    <property type="match status" value="1"/>
</dbReference>
<dbReference type="Gene3D" id="3.30.457.10">
    <property type="entry name" value="Copper amine oxidase-like, N-terminal domain"/>
    <property type="match status" value="1"/>
</dbReference>
<evidence type="ECO:0000313" key="4">
    <source>
        <dbReference type="Proteomes" id="UP001329915"/>
    </source>
</evidence>
<evidence type="ECO:0000259" key="2">
    <source>
        <dbReference type="Pfam" id="PF07833"/>
    </source>
</evidence>
<protein>
    <submittedName>
        <fullName evidence="3">Copper amine oxidase N-terminal domain-containing protein</fullName>
    </submittedName>
</protein>
<dbReference type="KEGG" id="dbc:MFMK1_000638"/>
<name>A0AAU0UNS2_9FIRM</name>
<evidence type="ECO:0000313" key="3">
    <source>
        <dbReference type="EMBL" id="WRO20848.1"/>
    </source>
</evidence>
<dbReference type="RefSeq" id="WP_366923725.1">
    <property type="nucleotide sequence ID" value="NZ_CP121694.1"/>
</dbReference>
<evidence type="ECO:0000256" key="1">
    <source>
        <dbReference type="SAM" id="Coils"/>
    </source>
</evidence>
<dbReference type="InterPro" id="IPR036582">
    <property type="entry name" value="Mao_N_sf"/>
</dbReference>
<organism evidence="3 4">
    <name type="scientific">Metallumcola ferriviriculae</name>
    <dbReference type="NCBI Taxonomy" id="3039180"/>
    <lineage>
        <taxon>Bacteria</taxon>
        <taxon>Bacillati</taxon>
        <taxon>Bacillota</taxon>
        <taxon>Clostridia</taxon>
        <taxon>Neomoorellales</taxon>
        <taxon>Desulfitibacteraceae</taxon>
        <taxon>Metallumcola</taxon>
    </lineage>
</organism>
<sequence>MKRRYFFLLMVVVLLIGYGMGQAVQASDPLPGSDQDPLVTKSYVDNYISSHYTDLQAQLTMLTQQVVTLEQRLADMKQTVKVKIQLVIGEKTALVGSQSAQLPVAPFLAEGGYTMLPFRFIGEALGADIGWEAETKTVSYTVGSKELKLQIGSKTALVNGEEMTLSAPPMLKDGSTVVPVRVVVEGLGAKVDWDKSTKTVTIIP</sequence>
<gene>
    <name evidence="3" type="ORF">MFMK1_000638</name>
</gene>